<proteinExistence type="predicted"/>
<name>A0A410H631_9GAMM</name>
<reference evidence="1 2" key="1">
    <citation type="journal article" date="2018" name="Environ. Microbiol.">
        <title>Genomes of ubiquitous marine and hypersaline Hydrogenovibrio, Thiomicrorhabdus and Thiomicrospira spp. encode a diversity of mechanisms to sustain chemolithoautotrophy in heterogeneous environments.</title>
        <authorList>
            <person name="Scott K.M."/>
            <person name="Williams J."/>
            <person name="Porter C.M.B."/>
            <person name="Russel S."/>
            <person name="Harmer T.L."/>
            <person name="Paul J.H."/>
            <person name="Antonen K.M."/>
            <person name="Bridges M.K."/>
            <person name="Camper G.J."/>
            <person name="Campla C.K."/>
            <person name="Casella L.G."/>
            <person name="Chase E."/>
            <person name="Conrad J.W."/>
            <person name="Cruz M.C."/>
            <person name="Dunlap D.S."/>
            <person name="Duran L."/>
            <person name="Fahsbender E.M."/>
            <person name="Goldsmith D.B."/>
            <person name="Keeley R.F."/>
            <person name="Kondoff M.R."/>
            <person name="Kussy B.I."/>
            <person name="Lane M.K."/>
            <person name="Lawler S."/>
            <person name="Leigh B.A."/>
            <person name="Lewis C."/>
            <person name="Lostal L.M."/>
            <person name="Marking D."/>
            <person name="Mancera P.A."/>
            <person name="McClenthan E.C."/>
            <person name="McIntyre E.A."/>
            <person name="Mine J.A."/>
            <person name="Modi S."/>
            <person name="Moore B.D."/>
            <person name="Morgan W.A."/>
            <person name="Nelson K.M."/>
            <person name="Nguyen K.N."/>
            <person name="Ogburn N."/>
            <person name="Parrino D.G."/>
            <person name="Pedapudi A.D."/>
            <person name="Pelham R.P."/>
            <person name="Preece A.M."/>
            <person name="Rampersad E.A."/>
            <person name="Richardson J.C."/>
            <person name="Rodgers C.M."/>
            <person name="Schaffer B.L."/>
            <person name="Sheridan N.E."/>
            <person name="Solone M.R."/>
            <person name="Staley Z.R."/>
            <person name="Tabuchi M."/>
            <person name="Waide R.J."/>
            <person name="Wanjugi P.W."/>
            <person name="Young S."/>
            <person name="Clum A."/>
            <person name="Daum C."/>
            <person name="Huntemann M."/>
            <person name="Ivanova N."/>
            <person name="Kyrpides N."/>
            <person name="Mikhailova N."/>
            <person name="Palaniappan K."/>
            <person name="Pillay M."/>
            <person name="Reddy T.B.K."/>
            <person name="Shapiro N."/>
            <person name="Stamatis D."/>
            <person name="Varghese N."/>
            <person name="Woyke T."/>
            <person name="Boden R."/>
            <person name="Freyermuth S.K."/>
            <person name="Kerfeld C.A."/>
        </authorList>
    </citation>
    <scope>NUCLEOTIDE SEQUENCE [LARGE SCALE GENOMIC DNA]</scope>
    <source>
        <strain evidence="1 2">JR-2</strain>
    </source>
</reference>
<dbReference type="EMBL" id="CP035033">
    <property type="protein sequence ID" value="QAB16381.1"/>
    <property type="molecule type" value="Genomic_DNA"/>
</dbReference>
<evidence type="ECO:0000313" key="1">
    <source>
        <dbReference type="EMBL" id="QAB16381.1"/>
    </source>
</evidence>
<dbReference type="Proteomes" id="UP000285478">
    <property type="component" value="Chromosome"/>
</dbReference>
<dbReference type="KEGG" id="htr:EPV75_00985"/>
<protein>
    <submittedName>
        <fullName evidence="1">Uncharacterized protein</fullName>
    </submittedName>
</protein>
<accession>A0A410H631</accession>
<organism evidence="1 2">
    <name type="scientific">Hydrogenovibrio thermophilus</name>
    <dbReference type="NCBI Taxonomy" id="265883"/>
    <lineage>
        <taxon>Bacteria</taxon>
        <taxon>Pseudomonadati</taxon>
        <taxon>Pseudomonadota</taxon>
        <taxon>Gammaproteobacteria</taxon>
        <taxon>Thiotrichales</taxon>
        <taxon>Piscirickettsiaceae</taxon>
        <taxon>Hydrogenovibrio</taxon>
    </lineage>
</organism>
<dbReference type="AlphaFoldDB" id="A0A410H631"/>
<sequence length="70" mass="7725">MVITFRDSETEANGIVEKVRYEVRDKTVLVTYLEGIAKGMTMHYTLTGPDTAVTNLGTLRRISPDAPPPS</sequence>
<gene>
    <name evidence="1" type="ORF">EPV75_00985</name>
</gene>
<evidence type="ECO:0000313" key="2">
    <source>
        <dbReference type="Proteomes" id="UP000285478"/>
    </source>
</evidence>
<keyword evidence="2" id="KW-1185">Reference proteome</keyword>